<protein>
    <submittedName>
        <fullName evidence="7">DgyrCDS14621</fullName>
    </submittedName>
</protein>
<dbReference type="InterPro" id="IPR007593">
    <property type="entry name" value="CD225/Dispanin_fam"/>
</dbReference>
<comment type="subcellular location">
    <subcellularLocation>
        <location evidence="1">Membrane</location>
    </subcellularLocation>
</comment>
<keyword evidence="8" id="KW-1185">Reference proteome</keyword>
<evidence type="ECO:0000256" key="4">
    <source>
        <dbReference type="ARBA" id="ARBA00022989"/>
    </source>
</evidence>
<dbReference type="GO" id="GO:0016020">
    <property type="term" value="C:membrane"/>
    <property type="evidence" value="ECO:0007669"/>
    <property type="project" value="UniProtKB-SubCell"/>
</dbReference>
<comment type="caution">
    <text evidence="7">The sequence shown here is derived from an EMBL/GenBank/DDBJ whole genome shotgun (WGS) entry which is preliminary data.</text>
</comment>
<evidence type="ECO:0000313" key="7">
    <source>
        <dbReference type="EMBL" id="CAD5126510.1"/>
    </source>
</evidence>
<proteinExistence type="inferred from homology"/>
<dbReference type="PANTHER" id="PTHR14948:SF25">
    <property type="entry name" value="DUF4190 DOMAIN-CONTAINING PROTEIN"/>
    <property type="match status" value="1"/>
</dbReference>
<evidence type="ECO:0000256" key="5">
    <source>
        <dbReference type="ARBA" id="ARBA00023136"/>
    </source>
</evidence>
<organism evidence="7 8">
    <name type="scientific">Dimorphilus gyrociliatus</name>
    <dbReference type="NCBI Taxonomy" id="2664684"/>
    <lineage>
        <taxon>Eukaryota</taxon>
        <taxon>Metazoa</taxon>
        <taxon>Spiralia</taxon>
        <taxon>Lophotrochozoa</taxon>
        <taxon>Annelida</taxon>
        <taxon>Polychaeta</taxon>
        <taxon>Polychaeta incertae sedis</taxon>
        <taxon>Dinophilidae</taxon>
        <taxon>Dimorphilus</taxon>
    </lineage>
</organism>
<dbReference type="PANTHER" id="PTHR14948">
    <property type="entry name" value="NG5"/>
    <property type="match status" value="1"/>
</dbReference>
<accession>A0A7I8WEA0</accession>
<evidence type="ECO:0000256" key="1">
    <source>
        <dbReference type="ARBA" id="ARBA00004370"/>
    </source>
</evidence>
<dbReference type="InterPro" id="IPR051423">
    <property type="entry name" value="CD225/Dispanin"/>
</dbReference>
<gene>
    <name evidence="7" type="ORF">DGYR_LOCUS13749</name>
</gene>
<dbReference type="EMBL" id="CAJFCJ010000055">
    <property type="protein sequence ID" value="CAD5126510.1"/>
    <property type="molecule type" value="Genomic_DNA"/>
</dbReference>
<keyword evidence="3 6" id="KW-0812">Transmembrane</keyword>
<evidence type="ECO:0000313" key="8">
    <source>
        <dbReference type="Proteomes" id="UP000549394"/>
    </source>
</evidence>
<name>A0A7I8WEA0_9ANNE</name>
<dbReference type="Proteomes" id="UP000549394">
    <property type="component" value="Unassembled WGS sequence"/>
</dbReference>
<keyword evidence="4 6" id="KW-1133">Transmembrane helix</keyword>
<comment type="similarity">
    <text evidence="2">Belongs to the CD225/Dispanin family.</text>
</comment>
<dbReference type="AlphaFoldDB" id="A0A7I8WEA0"/>
<feature type="transmembrane region" description="Helical" evidence="6">
    <location>
        <begin position="74"/>
        <end position="96"/>
    </location>
</feature>
<evidence type="ECO:0000256" key="6">
    <source>
        <dbReference type="SAM" id="Phobius"/>
    </source>
</evidence>
<dbReference type="Pfam" id="PF04505">
    <property type="entry name" value="CD225"/>
    <property type="match status" value="1"/>
</dbReference>
<reference evidence="7 8" key="1">
    <citation type="submission" date="2020-08" db="EMBL/GenBank/DDBJ databases">
        <authorList>
            <person name="Hejnol A."/>
        </authorList>
    </citation>
    <scope>NUCLEOTIDE SEQUENCE [LARGE SCALE GENOMIC DNA]</scope>
</reference>
<sequence>MEESKQTCERSDVIVQNYDVPRENLSFNQSQSTHGNAYPQPVLAQPVSSTVNNQVYVQQPNHLVVHKSPVPDTLILSIISMVFCIILGLVALILSLQSRKSRDIGQVEEARKKARYAKCFAFAAIIVSVILIVIAVITRAIVTVLTSVN</sequence>
<feature type="transmembrane region" description="Helical" evidence="6">
    <location>
        <begin position="117"/>
        <end position="142"/>
    </location>
</feature>
<keyword evidence="5 6" id="KW-0472">Membrane</keyword>
<evidence type="ECO:0000256" key="3">
    <source>
        <dbReference type="ARBA" id="ARBA00022692"/>
    </source>
</evidence>
<evidence type="ECO:0000256" key="2">
    <source>
        <dbReference type="ARBA" id="ARBA00006843"/>
    </source>
</evidence>